<evidence type="ECO:0000256" key="3">
    <source>
        <dbReference type="ARBA" id="ARBA00023125"/>
    </source>
</evidence>
<feature type="domain" description="TF-B3" evidence="7">
    <location>
        <begin position="224"/>
        <end position="321"/>
    </location>
</feature>
<dbReference type="KEGG" id="csv:101221146"/>
<dbReference type="PANTHER" id="PTHR31920">
    <property type="entry name" value="B3 DOMAIN-CONTAINING"/>
    <property type="match status" value="1"/>
</dbReference>
<dbReference type="PROSITE" id="PS50863">
    <property type="entry name" value="B3"/>
    <property type="match status" value="3"/>
</dbReference>
<evidence type="ECO:0000313" key="8">
    <source>
        <dbReference type="EMBL" id="KGN48483.1"/>
    </source>
</evidence>
<dbReference type="OMA" id="GRIWQVE"/>
<dbReference type="InterPro" id="IPR050655">
    <property type="entry name" value="Plant_B3_domain"/>
</dbReference>
<gene>
    <name evidence="8" type="ORF">Csa_6G489990</name>
</gene>
<accession>A0A0A0KG44</accession>
<dbReference type="Gramene" id="KGN48483">
    <property type="protein sequence ID" value="KGN48483"/>
    <property type="gene ID" value="Csa_6G489990"/>
</dbReference>
<feature type="region of interest" description="Disordered" evidence="6">
    <location>
        <begin position="111"/>
        <end position="131"/>
    </location>
</feature>
<dbReference type="InterPro" id="IPR015300">
    <property type="entry name" value="DNA-bd_pseudobarrel_sf"/>
</dbReference>
<dbReference type="AlphaFoldDB" id="A0A0A0KG44"/>
<dbReference type="STRING" id="3659.A0A0A0KG44"/>
<evidence type="ECO:0000256" key="5">
    <source>
        <dbReference type="ARBA" id="ARBA00023242"/>
    </source>
</evidence>
<keyword evidence="9" id="KW-1185">Reference proteome</keyword>
<feature type="domain" description="TF-B3" evidence="7">
    <location>
        <begin position="336"/>
        <end position="430"/>
    </location>
</feature>
<evidence type="ECO:0000256" key="2">
    <source>
        <dbReference type="ARBA" id="ARBA00023015"/>
    </source>
</evidence>
<dbReference type="Gene3D" id="2.40.330.10">
    <property type="entry name" value="DNA-binding pseudobarrel domain"/>
    <property type="match status" value="3"/>
</dbReference>
<feature type="domain" description="TF-B3" evidence="7">
    <location>
        <begin position="6"/>
        <end position="103"/>
    </location>
</feature>
<keyword evidence="3" id="KW-0238">DNA-binding</keyword>
<dbReference type="SMART" id="SM01019">
    <property type="entry name" value="B3"/>
    <property type="match status" value="3"/>
</dbReference>
<protein>
    <recommendedName>
        <fullName evidence="7">TF-B3 domain-containing protein</fullName>
    </recommendedName>
</protein>
<dbReference type="GO" id="GO:0003677">
    <property type="term" value="F:DNA binding"/>
    <property type="evidence" value="ECO:0007669"/>
    <property type="project" value="UniProtKB-KW"/>
</dbReference>
<dbReference type="CDD" id="cd10017">
    <property type="entry name" value="B3_DNA"/>
    <property type="match status" value="3"/>
</dbReference>
<organism evidence="8 9">
    <name type="scientific">Cucumis sativus</name>
    <name type="common">Cucumber</name>
    <dbReference type="NCBI Taxonomy" id="3659"/>
    <lineage>
        <taxon>Eukaryota</taxon>
        <taxon>Viridiplantae</taxon>
        <taxon>Streptophyta</taxon>
        <taxon>Embryophyta</taxon>
        <taxon>Tracheophyta</taxon>
        <taxon>Spermatophyta</taxon>
        <taxon>Magnoliopsida</taxon>
        <taxon>eudicotyledons</taxon>
        <taxon>Gunneridae</taxon>
        <taxon>Pentapetalae</taxon>
        <taxon>rosids</taxon>
        <taxon>fabids</taxon>
        <taxon>Cucurbitales</taxon>
        <taxon>Cucurbitaceae</taxon>
        <taxon>Benincaseae</taxon>
        <taxon>Cucumis</taxon>
    </lineage>
</organism>
<keyword evidence="5" id="KW-0539">Nucleus</keyword>
<dbReference type="InterPro" id="IPR003340">
    <property type="entry name" value="B3_DNA-bd"/>
</dbReference>
<reference evidence="8 9" key="4">
    <citation type="journal article" date="2011" name="BMC Genomics">
        <title>RNA-Seq improves annotation of protein-coding genes in the cucumber genome.</title>
        <authorList>
            <person name="Li Z."/>
            <person name="Zhang Z."/>
            <person name="Yan P."/>
            <person name="Huang S."/>
            <person name="Fei Z."/>
            <person name="Lin K."/>
        </authorList>
    </citation>
    <scope>NUCLEOTIDE SEQUENCE [LARGE SCALE GENOMIC DNA]</scope>
    <source>
        <strain evidence="9">cv. 9930</strain>
    </source>
</reference>
<keyword evidence="4" id="KW-0804">Transcription</keyword>
<dbReference type="eggNOG" id="ENOG502S27N">
    <property type="taxonomic scope" value="Eukaryota"/>
</dbReference>
<sequence>MPSSPKFFRIVLHRNLEDPKMMIPKKFVEDYGKLLSNSVNLKLSDGKEWRVGLRRATNGAVWLEEGWDKFSEHYCLEFGLLLVFKLFDGRRSSNFKVTIFDPTGVETKFISPSPQIKEESDSDSDESLESLTLHGDLKKRKNVSVSCSQSRRKMRKDDLFTVKTELEEEEEEEECKYIFREIPRCKERVIPKHEAKVSRKEQPSPEKVETVQRFSSKSDRKPSFEVVMRQSNVQGRFNMVIPYDFAVKCLSEEVGTIELQTTNGRSWQILYKWRRTDRAAYAYISSGWKHFAEDNRLKEGDIGLFQLINKHIFLFTKLQNNSLPADGETAATENPFFEVNISSKSYENSFLNIPLKFANKYFSPEMHSADLQVGNKKWNVMLKQYESYVRFSSGWGTFLGENGLKDGDKCLFEMVNTEHCVFKVSFSRNV</sequence>
<dbReference type="SUPFAM" id="SSF101936">
    <property type="entry name" value="DNA-binding pseudobarrel domain"/>
    <property type="match status" value="3"/>
</dbReference>
<proteinExistence type="predicted"/>
<reference evidence="8 9" key="1">
    <citation type="journal article" date="2009" name="Nat. Genet.">
        <title>The genome of the cucumber, Cucumis sativus L.</title>
        <authorList>
            <person name="Huang S."/>
            <person name="Li R."/>
            <person name="Zhang Z."/>
            <person name="Li L."/>
            <person name="Gu X."/>
            <person name="Fan W."/>
            <person name="Lucas W.J."/>
            <person name="Wang X."/>
            <person name="Xie B."/>
            <person name="Ni P."/>
            <person name="Ren Y."/>
            <person name="Zhu H."/>
            <person name="Li J."/>
            <person name="Lin K."/>
            <person name="Jin W."/>
            <person name="Fei Z."/>
            <person name="Li G."/>
            <person name="Staub J."/>
            <person name="Kilian A."/>
            <person name="van der Vossen E.A."/>
            <person name="Wu Y."/>
            <person name="Guo J."/>
            <person name="He J."/>
            <person name="Jia Z."/>
            <person name="Ren Y."/>
            <person name="Tian G."/>
            <person name="Lu Y."/>
            <person name="Ruan J."/>
            <person name="Qian W."/>
            <person name="Wang M."/>
            <person name="Huang Q."/>
            <person name="Li B."/>
            <person name="Xuan Z."/>
            <person name="Cao J."/>
            <person name="Asan"/>
            <person name="Wu Z."/>
            <person name="Zhang J."/>
            <person name="Cai Q."/>
            <person name="Bai Y."/>
            <person name="Zhao B."/>
            <person name="Han Y."/>
            <person name="Li Y."/>
            <person name="Li X."/>
            <person name="Wang S."/>
            <person name="Shi Q."/>
            <person name="Liu S."/>
            <person name="Cho W.K."/>
            <person name="Kim J.Y."/>
            <person name="Xu Y."/>
            <person name="Heller-Uszynska K."/>
            <person name="Miao H."/>
            <person name="Cheng Z."/>
            <person name="Zhang S."/>
            <person name="Wu J."/>
            <person name="Yang Y."/>
            <person name="Kang H."/>
            <person name="Li M."/>
            <person name="Liang H."/>
            <person name="Ren X."/>
            <person name="Shi Z."/>
            <person name="Wen M."/>
            <person name="Jian M."/>
            <person name="Yang H."/>
            <person name="Zhang G."/>
            <person name="Yang Z."/>
            <person name="Chen R."/>
            <person name="Liu S."/>
            <person name="Li J."/>
            <person name="Ma L."/>
            <person name="Liu H."/>
            <person name="Zhou Y."/>
            <person name="Zhao J."/>
            <person name="Fang X."/>
            <person name="Li G."/>
            <person name="Fang L."/>
            <person name="Li Y."/>
            <person name="Liu D."/>
            <person name="Zheng H."/>
            <person name="Zhang Y."/>
            <person name="Qin N."/>
            <person name="Li Z."/>
            <person name="Yang G."/>
            <person name="Yang S."/>
            <person name="Bolund L."/>
            <person name="Kristiansen K."/>
            <person name="Zheng H."/>
            <person name="Li S."/>
            <person name="Zhang X."/>
            <person name="Yang H."/>
            <person name="Wang J."/>
            <person name="Sun R."/>
            <person name="Zhang B."/>
            <person name="Jiang S."/>
            <person name="Wang J."/>
            <person name="Du Y."/>
            <person name="Li S."/>
        </authorList>
    </citation>
    <scope>NUCLEOTIDE SEQUENCE [LARGE SCALE GENOMIC DNA]</scope>
    <source>
        <strain evidence="9">cv. 9930</strain>
    </source>
</reference>
<dbReference type="PANTHER" id="PTHR31920:SF108">
    <property type="entry name" value="B3 DOMAIN-CONTAINING TRANSCRIPTION FACTOR VRN1-LIKE"/>
    <property type="match status" value="1"/>
</dbReference>
<keyword evidence="2" id="KW-0805">Transcription regulation</keyword>
<dbReference type="Proteomes" id="UP000029981">
    <property type="component" value="Chromosome 6"/>
</dbReference>
<evidence type="ECO:0000256" key="6">
    <source>
        <dbReference type="SAM" id="MobiDB-lite"/>
    </source>
</evidence>
<dbReference type="GO" id="GO:0005634">
    <property type="term" value="C:nucleus"/>
    <property type="evidence" value="ECO:0007669"/>
    <property type="project" value="UniProtKB-SubCell"/>
</dbReference>
<name>A0A0A0KG44_CUCSA</name>
<evidence type="ECO:0000313" key="9">
    <source>
        <dbReference type="Proteomes" id="UP000029981"/>
    </source>
</evidence>
<dbReference type="EMBL" id="CM002927">
    <property type="protein sequence ID" value="KGN48483.1"/>
    <property type="molecule type" value="Genomic_DNA"/>
</dbReference>
<evidence type="ECO:0000259" key="7">
    <source>
        <dbReference type="PROSITE" id="PS50863"/>
    </source>
</evidence>
<reference evidence="8 9" key="3">
    <citation type="journal article" date="2010" name="BMC Genomics">
        <title>Transcriptome sequencing and comparative analysis of cucumber flowers with different sex types.</title>
        <authorList>
            <person name="Guo S."/>
            <person name="Zheng Y."/>
            <person name="Joung J.G."/>
            <person name="Liu S."/>
            <person name="Zhang Z."/>
            <person name="Crasta O.R."/>
            <person name="Sobral B.W."/>
            <person name="Xu Y."/>
            <person name="Huang S."/>
            <person name="Fei Z."/>
        </authorList>
    </citation>
    <scope>NUCLEOTIDE SEQUENCE [LARGE SCALE GENOMIC DNA]</scope>
    <source>
        <strain evidence="9">cv. 9930</strain>
    </source>
</reference>
<evidence type="ECO:0000256" key="4">
    <source>
        <dbReference type="ARBA" id="ARBA00023163"/>
    </source>
</evidence>
<comment type="subcellular location">
    <subcellularLocation>
        <location evidence="1">Nucleus</location>
    </subcellularLocation>
</comment>
<reference evidence="8 9" key="2">
    <citation type="journal article" date="2009" name="PLoS ONE">
        <title>An integrated genetic and cytogenetic map of the cucumber genome.</title>
        <authorList>
            <person name="Ren Y."/>
            <person name="Zhang Z."/>
            <person name="Liu J."/>
            <person name="Staub J.E."/>
            <person name="Han Y."/>
            <person name="Cheng Z."/>
            <person name="Li X."/>
            <person name="Lu J."/>
            <person name="Miao H."/>
            <person name="Kang H."/>
            <person name="Xie B."/>
            <person name="Gu X."/>
            <person name="Wang X."/>
            <person name="Du Y."/>
            <person name="Jin W."/>
            <person name="Huang S."/>
        </authorList>
    </citation>
    <scope>NUCLEOTIDE SEQUENCE [LARGE SCALE GENOMIC DNA]</scope>
    <source>
        <strain evidence="9">cv. 9930</strain>
    </source>
</reference>
<dbReference type="OrthoDB" id="1666376at2759"/>
<dbReference type="Pfam" id="PF02362">
    <property type="entry name" value="B3"/>
    <property type="match status" value="3"/>
</dbReference>
<evidence type="ECO:0000256" key="1">
    <source>
        <dbReference type="ARBA" id="ARBA00004123"/>
    </source>
</evidence>